<organism evidence="2 3">
    <name type="scientific">Caenorhabditis tropicalis</name>
    <dbReference type="NCBI Taxonomy" id="1561998"/>
    <lineage>
        <taxon>Eukaryota</taxon>
        <taxon>Metazoa</taxon>
        <taxon>Ecdysozoa</taxon>
        <taxon>Nematoda</taxon>
        <taxon>Chromadorea</taxon>
        <taxon>Rhabditida</taxon>
        <taxon>Rhabditina</taxon>
        <taxon>Rhabditomorpha</taxon>
        <taxon>Rhabditoidea</taxon>
        <taxon>Rhabditidae</taxon>
        <taxon>Peloderinae</taxon>
        <taxon>Caenorhabditis</taxon>
    </lineage>
</organism>
<proteinExistence type="predicted"/>
<dbReference type="PANTHER" id="PTHR47156:SF10">
    <property type="entry name" value="E3 UBIQUITIN-PROTEIN LIGASE TRIM-21-RELATED"/>
    <property type="match status" value="1"/>
</dbReference>
<feature type="chain" id="PRO_5012384929" evidence="1">
    <location>
        <begin position="16"/>
        <end position="233"/>
    </location>
</feature>
<dbReference type="WBParaSite" id="Csp11.Scaffold558.g3829.t1">
    <property type="protein sequence ID" value="Csp11.Scaffold558.g3829.t1"/>
    <property type="gene ID" value="Csp11.Scaffold558.g3829"/>
</dbReference>
<dbReference type="STRING" id="1561998.A0A1I7T9T3"/>
<keyword evidence="1" id="KW-0732">Signal</keyword>
<dbReference type="eggNOG" id="ENOG502SSB7">
    <property type="taxonomic scope" value="Eukaryota"/>
</dbReference>
<sequence length="233" mass="26350">MFTTLFICLFLGINAHIDNIDTRLVSAASTSISTSTTGRNLSSDNAITSPPLPVNITEELVKISTTCLSIEDLESLTGNVLRYDVVQRFIITLLEESVEDIGLRELRKTLKLPPPAPWQRFNRTKPAEHELTSASTIEEYYKLKEPRSKMRSLNSRYLYEHNVATAVAYLNKRVPSIRTIFKKVFEDFGSSASKVLNKKTIDSMIEASNATLDSILKATRHMIRNYECQNEDD</sequence>
<evidence type="ECO:0000313" key="2">
    <source>
        <dbReference type="Proteomes" id="UP000095282"/>
    </source>
</evidence>
<dbReference type="Proteomes" id="UP000095282">
    <property type="component" value="Unplaced"/>
</dbReference>
<name>A0A1I7T9T3_9PELO</name>
<protein>
    <submittedName>
        <fullName evidence="3">Secreted protein</fullName>
    </submittedName>
</protein>
<keyword evidence="2" id="KW-1185">Reference proteome</keyword>
<reference evidence="3" key="1">
    <citation type="submission" date="2016-11" db="UniProtKB">
        <authorList>
            <consortium name="WormBaseParasite"/>
        </authorList>
    </citation>
    <scope>IDENTIFICATION</scope>
</reference>
<feature type="signal peptide" evidence="1">
    <location>
        <begin position="1"/>
        <end position="15"/>
    </location>
</feature>
<accession>A0A1I7T9T3</accession>
<evidence type="ECO:0000313" key="3">
    <source>
        <dbReference type="WBParaSite" id="Csp11.Scaffold558.g3829.t1"/>
    </source>
</evidence>
<evidence type="ECO:0000256" key="1">
    <source>
        <dbReference type="SAM" id="SignalP"/>
    </source>
</evidence>
<dbReference type="InterPro" id="IPR052667">
    <property type="entry name" value="E3_ubiquitin-ligase_RING"/>
</dbReference>
<dbReference type="AlphaFoldDB" id="A0A1I7T9T3"/>
<dbReference type="PANTHER" id="PTHR47156">
    <property type="entry name" value="PROTEIN CBG20824"/>
    <property type="match status" value="1"/>
</dbReference>